<evidence type="ECO:0000256" key="5">
    <source>
        <dbReference type="ARBA" id="ARBA00022989"/>
    </source>
</evidence>
<dbReference type="CDD" id="cd06225">
    <property type="entry name" value="HAMP"/>
    <property type="match status" value="1"/>
</dbReference>
<evidence type="ECO:0000256" key="6">
    <source>
        <dbReference type="ARBA" id="ARBA00023136"/>
    </source>
</evidence>
<dbReference type="InterPro" id="IPR033479">
    <property type="entry name" value="dCache_1"/>
</dbReference>
<dbReference type="Gene3D" id="3.30.450.20">
    <property type="entry name" value="PAS domain"/>
    <property type="match status" value="1"/>
</dbReference>
<evidence type="ECO:0000256" key="9">
    <source>
        <dbReference type="SAM" id="Phobius"/>
    </source>
</evidence>
<dbReference type="Pfam" id="PF00211">
    <property type="entry name" value="Guanylate_cyc"/>
    <property type="match status" value="1"/>
</dbReference>
<dbReference type="PROSITE" id="PS50125">
    <property type="entry name" value="GUANYLATE_CYCLASE_2"/>
    <property type="match status" value="1"/>
</dbReference>
<dbReference type="InterPro" id="IPR001054">
    <property type="entry name" value="A/G_cyclase"/>
</dbReference>
<feature type="transmembrane region" description="Helical" evidence="9">
    <location>
        <begin position="359"/>
        <end position="381"/>
    </location>
</feature>
<dbReference type="CDD" id="cd07302">
    <property type="entry name" value="CHD"/>
    <property type="match status" value="1"/>
</dbReference>
<dbReference type="RefSeq" id="WP_006620184.1">
    <property type="nucleotide sequence ID" value="NZ_BIMW01000073.1"/>
</dbReference>
<name>A0A5M3T615_LIMPL</name>
<keyword evidence="3 9" id="KW-0812">Transmembrane</keyword>
<evidence type="ECO:0000256" key="3">
    <source>
        <dbReference type="ARBA" id="ARBA00022692"/>
    </source>
</evidence>
<keyword evidence="7 8" id="KW-0456">Lyase</keyword>
<feature type="transmembrane region" description="Helical" evidence="9">
    <location>
        <begin position="20"/>
        <end position="44"/>
    </location>
</feature>
<gene>
    <name evidence="12" type="ORF">NIES46_14980</name>
</gene>
<dbReference type="PROSITE" id="PS50885">
    <property type="entry name" value="HAMP"/>
    <property type="match status" value="1"/>
</dbReference>
<keyword evidence="5 9" id="KW-1133">Transmembrane helix</keyword>
<accession>A0A5M3T615</accession>
<evidence type="ECO:0000313" key="13">
    <source>
        <dbReference type="Proteomes" id="UP000326169"/>
    </source>
</evidence>
<feature type="domain" description="HAMP" evidence="11">
    <location>
        <begin position="379"/>
        <end position="431"/>
    </location>
</feature>
<dbReference type="Proteomes" id="UP000326169">
    <property type="component" value="Unassembled WGS sequence"/>
</dbReference>
<dbReference type="EMBL" id="BIMW01000073">
    <property type="protein sequence ID" value="GCE93448.1"/>
    <property type="molecule type" value="Genomic_DNA"/>
</dbReference>
<evidence type="ECO:0000259" key="11">
    <source>
        <dbReference type="PROSITE" id="PS50885"/>
    </source>
</evidence>
<dbReference type="Gene3D" id="3.30.70.1230">
    <property type="entry name" value="Nucleotide cyclase"/>
    <property type="match status" value="1"/>
</dbReference>
<dbReference type="InterPro" id="IPR050401">
    <property type="entry name" value="Cyclic_nucleotide_synthase"/>
</dbReference>
<dbReference type="CDD" id="cd12913">
    <property type="entry name" value="PDC1_MCP_like"/>
    <property type="match status" value="1"/>
</dbReference>
<dbReference type="InterPro" id="IPR029787">
    <property type="entry name" value="Nucleotide_cyclase"/>
</dbReference>
<reference evidence="12 13" key="1">
    <citation type="journal article" date="2019" name="J Genomics">
        <title>The Draft Genome of a Hydrogen-producing Cyanobacterium, Arthrospira platensis NIES-46.</title>
        <authorList>
            <person name="Suzuki S."/>
            <person name="Yamaguchi H."/>
            <person name="Kawachi M."/>
        </authorList>
    </citation>
    <scope>NUCLEOTIDE SEQUENCE [LARGE SCALE GENOMIC DNA]</scope>
    <source>
        <strain evidence="12 13">NIES-46</strain>
    </source>
</reference>
<dbReference type="PROSITE" id="PS00452">
    <property type="entry name" value="GUANYLATE_CYCLASE_1"/>
    <property type="match status" value="1"/>
</dbReference>
<comment type="similarity">
    <text evidence="8">Belongs to the adenylyl cyclase class-4/guanylyl cyclase family.</text>
</comment>
<dbReference type="PANTHER" id="PTHR11920:SF335">
    <property type="entry name" value="GUANYLATE CYCLASE"/>
    <property type="match status" value="1"/>
</dbReference>
<keyword evidence="6 9" id="KW-0472">Membrane</keyword>
<evidence type="ECO:0000256" key="4">
    <source>
        <dbReference type="ARBA" id="ARBA00022741"/>
    </source>
</evidence>
<keyword evidence="13" id="KW-1185">Reference proteome</keyword>
<sequence length="663" mass="75356">MLAFYLRRFQRQLKRIFSNISLRTILVVPFLLQVALTVGLVGYFSFRNGEAAVRDLAFQLRQELTARIDQQLQAYIRIPHQINKLNADSFSHGQIDFYTGDRINVLLQQIKNAPYINAVYCAEQETGNFIGVSWSDEGSFFELMIRNDQTNGNMHLYGIDVRGDRLYFLRDAGLYEPRQRPWYRSAQATGKSVWSDIYLDFTTQLPTITASLSTYDPWGNRFIGVCGTDILLSEELRHFLQNLGIGKTGEAFIMERSGLLVSSSTNDSMIRKIGDNIQIRQATDSENILVRESAKYLTDHILNFHTIEQPKQFDFKIKGERQFVQILPFDDGHGLDWLILLVVPEDDFMATINASKRTTILLCILALIFPTIFSIMIARWISLPISNLSAASQAIAQGKLQQKVHSNGIKELRILAKSFNMMTQQVQDAFTALEKRVEERTFELRYEKDKSEKLLLNILPKAIADQLKNEQTTIACSMENVTILFADIVGFTPLSARIPPIQLVELLNQMFSRFDELADKYSLEKIKTIGDAYMVVGGLPIPRDDHAEAIANMALEMQQIMDDFKTCPILGNISGCEHFQIRIGINTGSVVAGVIGIKKFSYDLWGNAVNIASRMESSGKPGYIQVTDITYERLKYRYKFQPRGTINVKGKGNMTTYWLLGKI</sequence>
<organism evidence="12 13">
    <name type="scientific">Limnospira platensis NIES-46</name>
    <dbReference type="NCBI Taxonomy" id="1236695"/>
    <lineage>
        <taxon>Bacteria</taxon>
        <taxon>Bacillati</taxon>
        <taxon>Cyanobacteriota</taxon>
        <taxon>Cyanophyceae</taxon>
        <taxon>Oscillatoriophycideae</taxon>
        <taxon>Oscillatoriales</taxon>
        <taxon>Sirenicapillariaceae</taxon>
        <taxon>Limnospira</taxon>
    </lineage>
</organism>
<feature type="domain" description="Guanylate cyclase" evidence="10">
    <location>
        <begin position="482"/>
        <end position="616"/>
    </location>
</feature>
<comment type="caution">
    <text evidence="12">The sequence shown here is derived from an EMBL/GenBank/DDBJ whole genome shotgun (WGS) entry which is preliminary data.</text>
</comment>
<evidence type="ECO:0000259" key="10">
    <source>
        <dbReference type="PROSITE" id="PS50125"/>
    </source>
</evidence>
<dbReference type="GeneID" id="301682373"/>
<dbReference type="Gene3D" id="6.10.340.10">
    <property type="match status" value="1"/>
</dbReference>
<evidence type="ECO:0000256" key="7">
    <source>
        <dbReference type="ARBA" id="ARBA00023239"/>
    </source>
</evidence>
<evidence type="ECO:0000256" key="1">
    <source>
        <dbReference type="ARBA" id="ARBA00004651"/>
    </source>
</evidence>
<comment type="subcellular location">
    <subcellularLocation>
        <location evidence="1">Cell membrane</location>
        <topology evidence="1">Multi-pass membrane protein</topology>
    </subcellularLocation>
</comment>
<proteinExistence type="inferred from homology"/>
<dbReference type="SUPFAM" id="SSF158472">
    <property type="entry name" value="HAMP domain-like"/>
    <property type="match status" value="1"/>
</dbReference>
<dbReference type="Pfam" id="PF00672">
    <property type="entry name" value="HAMP"/>
    <property type="match status" value="1"/>
</dbReference>
<dbReference type="InterPro" id="IPR003660">
    <property type="entry name" value="HAMP_dom"/>
</dbReference>
<protein>
    <submittedName>
        <fullName evidence="12">Adenylate cyclase</fullName>
    </submittedName>
</protein>
<dbReference type="InterPro" id="IPR018297">
    <property type="entry name" value="A/G_cyclase_CS"/>
</dbReference>
<dbReference type="SMART" id="SM00044">
    <property type="entry name" value="CYCc"/>
    <property type="match status" value="1"/>
</dbReference>
<evidence type="ECO:0000256" key="2">
    <source>
        <dbReference type="ARBA" id="ARBA00022475"/>
    </source>
</evidence>
<dbReference type="SUPFAM" id="SSF55073">
    <property type="entry name" value="Nucleotide cyclase"/>
    <property type="match status" value="1"/>
</dbReference>
<dbReference type="PANTHER" id="PTHR11920">
    <property type="entry name" value="GUANYLYL CYCLASE"/>
    <property type="match status" value="1"/>
</dbReference>
<dbReference type="SMART" id="SM00304">
    <property type="entry name" value="HAMP"/>
    <property type="match status" value="1"/>
</dbReference>
<evidence type="ECO:0000256" key="8">
    <source>
        <dbReference type="RuleBase" id="RU000405"/>
    </source>
</evidence>
<keyword evidence="2" id="KW-1003">Cell membrane</keyword>
<evidence type="ECO:0000313" key="12">
    <source>
        <dbReference type="EMBL" id="GCE93448.1"/>
    </source>
</evidence>
<keyword evidence="4" id="KW-0547">Nucleotide-binding</keyword>
<dbReference type="Pfam" id="PF02743">
    <property type="entry name" value="dCache_1"/>
    <property type="match status" value="1"/>
</dbReference>